<dbReference type="KEGG" id="nah:F5544_30865"/>
<evidence type="ECO:0000256" key="7">
    <source>
        <dbReference type="PIRSR" id="PIRSR623612-1"/>
    </source>
</evidence>
<dbReference type="SUPFAM" id="SSF55486">
    <property type="entry name" value="Metalloproteases ('zincins'), catalytic domain"/>
    <property type="match status" value="1"/>
</dbReference>
<comment type="similarity">
    <text evidence="1 8">Belongs to the peptidase M4 family.</text>
</comment>
<evidence type="ECO:0000256" key="1">
    <source>
        <dbReference type="ARBA" id="ARBA00009388"/>
    </source>
</evidence>
<dbReference type="GO" id="GO:0004222">
    <property type="term" value="F:metalloendopeptidase activity"/>
    <property type="evidence" value="ECO:0007669"/>
    <property type="project" value="UniProtKB-UniRule"/>
</dbReference>
<keyword evidence="4 8" id="KW-0378">Hydrolase</keyword>
<feature type="domain" description="Peptidase M4 C-terminal" evidence="11">
    <location>
        <begin position="406"/>
        <end position="564"/>
    </location>
</feature>
<evidence type="ECO:0000256" key="3">
    <source>
        <dbReference type="ARBA" id="ARBA00022723"/>
    </source>
</evidence>
<evidence type="ECO:0000313" key="12">
    <source>
        <dbReference type="EMBL" id="QIS14016.1"/>
    </source>
</evidence>
<dbReference type="Gene3D" id="1.10.390.10">
    <property type="entry name" value="Neutral Protease Domain 2"/>
    <property type="match status" value="1"/>
</dbReference>
<comment type="cofactor">
    <cofactor evidence="8">
        <name>Zn(2+)</name>
        <dbReference type="ChEBI" id="CHEBI:29105"/>
    </cofactor>
</comment>
<keyword evidence="3" id="KW-0479">Metal-binding</keyword>
<dbReference type="Pfam" id="PF01447">
    <property type="entry name" value="Peptidase_M4"/>
    <property type="match status" value="1"/>
</dbReference>
<evidence type="ECO:0000259" key="11">
    <source>
        <dbReference type="Pfam" id="PF02868"/>
    </source>
</evidence>
<evidence type="ECO:0000256" key="9">
    <source>
        <dbReference type="SAM" id="MobiDB-lite"/>
    </source>
</evidence>
<evidence type="ECO:0000259" key="10">
    <source>
        <dbReference type="Pfam" id="PF01447"/>
    </source>
</evidence>
<feature type="compositionally biased region" description="Polar residues" evidence="9">
    <location>
        <begin position="283"/>
        <end position="294"/>
    </location>
</feature>
<comment type="function">
    <text evidence="8">Extracellular zinc metalloprotease.</text>
</comment>
<dbReference type="GO" id="GO:0005576">
    <property type="term" value="C:extracellular region"/>
    <property type="evidence" value="ECO:0007669"/>
    <property type="project" value="UniProtKB-SubCell"/>
</dbReference>
<keyword evidence="8" id="KW-0964">Secreted</keyword>
<dbReference type="GO" id="GO:0006508">
    <property type="term" value="P:proteolysis"/>
    <property type="evidence" value="ECO:0007669"/>
    <property type="project" value="UniProtKB-KW"/>
</dbReference>
<keyword evidence="6 8" id="KW-0482">Metalloprotease</keyword>
<keyword evidence="5 8" id="KW-0862">Zinc</keyword>
<comment type="subcellular location">
    <subcellularLocation>
        <location evidence="8">Secreted</location>
    </subcellularLocation>
</comment>
<dbReference type="InterPro" id="IPR001570">
    <property type="entry name" value="Peptidase_M4_C_domain"/>
</dbReference>
<feature type="domain" description="Peptidase M4" evidence="10">
    <location>
        <begin position="304"/>
        <end position="403"/>
    </location>
</feature>
<dbReference type="InterPro" id="IPR050728">
    <property type="entry name" value="Zinc_Metalloprotease_M4"/>
</dbReference>
<dbReference type="PRINTS" id="PR00730">
    <property type="entry name" value="THERMOLYSIN"/>
</dbReference>
<evidence type="ECO:0000256" key="2">
    <source>
        <dbReference type="ARBA" id="ARBA00022670"/>
    </source>
</evidence>
<dbReference type="PANTHER" id="PTHR33794">
    <property type="entry name" value="BACILLOLYSIN"/>
    <property type="match status" value="1"/>
</dbReference>
<evidence type="ECO:0000256" key="8">
    <source>
        <dbReference type="RuleBase" id="RU366073"/>
    </source>
</evidence>
<dbReference type="PANTHER" id="PTHR33794:SF1">
    <property type="entry name" value="BACILLOLYSIN"/>
    <property type="match status" value="1"/>
</dbReference>
<feature type="active site" description="Proton donor" evidence="7">
    <location>
        <position position="484"/>
    </location>
</feature>
<feature type="region of interest" description="Disordered" evidence="9">
    <location>
        <begin position="271"/>
        <end position="303"/>
    </location>
</feature>
<evidence type="ECO:0000256" key="6">
    <source>
        <dbReference type="ARBA" id="ARBA00023049"/>
    </source>
</evidence>
<dbReference type="Proteomes" id="UP000503540">
    <property type="component" value="Chromosome"/>
</dbReference>
<dbReference type="InterPro" id="IPR023612">
    <property type="entry name" value="Peptidase_M4"/>
</dbReference>
<organism evidence="12 13">
    <name type="scientific">Nocardia arthritidis</name>
    <dbReference type="NCBI Taxonomy" id="228602"/>
    <lineage>
        <taxon>Bacteria</taxon>
        <taxon>Bacillati</taxon>
        <taxon>Actinomycetota</taxon>
        <taxon>Actinomycetes</taxon>
        <taxon>Mycobacteriales</taxon>
        <taxon>Nocardiaceae</taxon>
        <taxon>Nocardia</taxon>
    </lineage>
</organism>
<protein>
    <recommendedName>
        <fullName evidence="8">Neutral metalloproteinase</fullName>
        <ecNumber evidence="8">3.4.24.-</ecNumber>
    </recommendedName>
</protein>
<accession>A0A6G9YLV9</accession>
<sequence>MPRRRRPGQVSPPAINSGDFLSNSCEAVRGLSFATTVLCGALLSFGVAAGDPGPAPGGSGLQTVPKVVEKDSQGVVTQVVPEKPVPASSGGGNPGAAAVAHAEGVGEVFGAKSVGSLVVDAVFPVGSGSTVRLRQEIDSVPVFGASVAQSLSADGSLLSATGALTQKFRGAYPQNPSTPPAEVFRTAVRAVADQSHVPADKLSVVEQRANWYDPKLAAVTDADSQAVPAYRIDVAGSAKWTVFVDATDTGRVLDSWSDKQHLNRVVCDADSADIDTDDDDSETTQCGGSSTFTPDRTEGKPPVSVADVDNIYTYLGDADAFYNKYTPLADLSDFIGYDTGDGHGKALRATVRICTSEEREQKQQEWEPCPYRNAFWTGDHMAYGAGLATQDITGHELTHGVTQHTSGLIYRDESGAINESMSDLFGELINITMGKADSEGRWKIGDGSALGVIRDMKDPTARRNPDTYKATYWYTGPSQSAFVHINSGVGNKTAQLITDGGSLNGQTVTGIGIEKVAGLYWTVQTLLPSDADYATLSSTLTAACKQNVTNQVAGTTTADCAEVANATKATKLPTLNRT</sequence>
<reference evidence="12 13" key="1">
    <citation type="journal article" date="2019" name="ACS Chem. Biol.">
        <title>Identification and Mobilization of a Cryptic Antibiotic Biosynthesis Gene Locus from a Human-Pathogenic Nocardia Isolate.</title>
        <authorList>
            <person name="Herisse M."/>
            <person name="Ishida K."/>
            <person name="Porter J.L."/>
            <person name="Howden B."/>
            <person name="Hertweck C."/>
            <person name="Stinear T.P."/>
            <person name="Pidot S.J."/>
        </authorList>
    </citation>
    <scope>NUCLEOTIDE SEQUENCE [LARGE SCALE GENOMIC DNA]</scope>
    <source>
        <strain evidence="12 13">AUSMDU00012717</strain>
    </source>
</reference>
<dbReference type="InterPro" id="IPR027268">
    <property type="entry name" value="Peptidase_M4/M1_CTD_sf"/>
</dbReference>
<dbReference type="AlphaFoldDB" id="A0A6G9YLV9"/>
<dbReference type="EMBL" id="CP046172">
    <property type="protein sequence ID" value="QIS14016.1"/>
    <property type="molecule type" value="Genomic_DNA"/>
</dbReference>
<dbReference type="GO" id="GO:0046872">
    <property type="term" value="F:metal ion binding"/>
    <property type="evidence" value="ECO:0007669"/>
    <property type="project" value="UniProtKB-UniRule"/>
</dbReference>
<dbReference type="Gene3D" id="3.10.170.10">
    <property type="match status" value="1"/>
</dbReference>
<evidence type="ECO:0000256" key="5">
    <source>
        <dbReference type="ARBA" id="ARBA00022833"/>
    </source>
</evidence>
<dbReference type="Pfam" id="PF02868">
    <property type="entry name" value="Peptidase_M4_C"/>
    <property type="match status" value="1"/>
</dbReference>
<feature type="active site" evidence="7">
    <location>
        <position position="396"/>
    </location>
</feature>
<evidence type="ECO:0000256" key="4">
    <source>
        <dbReference type="ARBA" id="ARBA00022801"/>
    </source>
</evidence>
<name>A0A6G9YLV9_9NOCA</name>
<keyword evidence="13" id="KW-1185">Reference proteome</keyword>
<dbReference type="InterPro" id="IPR013856">
    <property type="entry name" value="Peptidase_M4_domain"/>
</dbReference>
<feature type="compositionally biased region" description="Acidic residues" evidence="9">
    <location>
        <begin position="271"/>
        <end position="282"/>
    </location>
</feature>
<gene>
    <name evidence="12" type="ORF">F5544_30865</name>
</gene>
<keyword evidence="2 8" id="KW-0645">Protease</keyword>
<evidence type="ECO:0000313" key="13">
    <source>
        <dbReference type="Proteomes" id="UP000503540"/>
    </source>
</evidence>
<proteinExistence type="inferred from homology"/>
<dbReference type="EC" id="3.4.24.-" evidence="8"/>